<dbReference type="AlphaFoldDB" id="A0A2P2NJ23"/>
<accession>A0A2P2NJ23</accession>
<feature type="compositionally biased region" description="Pro residues" evidence="1">
    <location>
        <begin position="23"/>
        <end position="35"/>
    </location>
</feature>
<proteinExistence type="predicted"/>
<feature type="region of interest" description="Disordered" evidence="1">
    <location>
        <begin position="1"/>
        <end position="69"/>
    </location>
</feature>
<name>A0A2P2NJ23_RHIMU</name>
<dbReference type="EMBL" id="GGEC01061979">
    <property type="protein sequence ID" value="MBX42463.1"/>
    <property type="molecule type" value="Transcribed_RNA"/>
</dbReference>
<feature type="compositionally biased region" description="Polar residues" evidence="1">
    <location>
        <begin position="57"/>
        <end position="69"/>
    </location>
</feature>
<reference evidence="2" key="1">
    <citation type="submission" date="2018-02" db="EMBL/GenBank/DDBJ databases">
        <title>Rhizophora mucronata_Transcriptome.</title>
        <authorList>
            <person name="Meera S.P."/>
            <person name="Sreeshan A."/>
            <person name="Augustine A."/>
        </authorList>
    </citation>
    <scope>NUCLEOTIDE SEQUENCE</scope>
    <source>
        <tissue evidence="2">Leaf</tissue>
    </source>
</reference>
<evidence type="ECO:0000256" key="1">
    <source>
        <dbReference type="SAM" id="MobiDB-lite"/>
    </source>
</evidence>
<evidence type="ECO:0000313" key="2">
    <source>
        <dbReference type="EMBL" id="MBX42463.1"/>
    </source>
</evidence>
<dbReference type="PANTHER" id="PTHR34371">
    <property type="entry name" value="OS01G0551000 PROTEIN"/>
    <property type="match status" value="1"/>
</dbReference>
<sequence length="211" mass="23337">MAAADDQDEPSLGLDLSALFPLPSKPQEPPPPAPPISSSVSVPFRWEEAPGKPRACTSAQSKAKNTPSCLQLPPRLLNQAKVANVPSSTAALDRHDPSLPRSLSFGQGRLASLSENWGWKVKTERIIGMSSRWGYLNKNKEELENLFDFPRSVIDRSAAVAHGNASTKQVCITRIRRRSNFLNFSPTRSHLWISISAGFKQVVPWKRSKRN</sequence>
<dbReference type="PANTHER" id="PTHR34371:SF6">
    <property type="entry name" value="MEMBRANE-ASSOCIATED KINASE REGULATOR 6"/>
    <property type="match status" value="1"/>
</dbReference>
<protein>
    <submittedName>
        <fullName evidence="2">Uncharacterized protein</fullName>
    </submittedName>
</protein>
<organism evidence="2">
    <name type="scientific">Rhizophora mucronata</name>
    <name type="common">Asiatic mangrove</name>
    <dbReference type="NCBI Taxonomy" id="61149"/>
    <lineage>
        <taxon>Eukaryota</taxon>
        <taxon>Viridiplantae</taxon>
        <taxon>Streptophyta</taxon>
        <taxon>Embryophyta</taxon>
        <taxon>Tracheophyta</taxon>
        <taxon>Spermatophyta</taxon>
        <taxon>Magnoliopsida</taxon>
        <taxon>eudicotyledons</taxon>
        <taxon>Gunneridae</taxon>
        <taxon>Pentapetalae</taxon>
        <taxon>rosids</taxon>
        <taxon>fabids</taxon>
        <taxon>Malpighiales</taxon>
        <taxon>Rhizophoraceae</taxon>
        <taxon>Rhizophora</taxon>
    </lineage>
</organism>